<reference evidence="1" key="2">
    <citation type="submission" date="2020-07" db="EMBL/GenBank/DDBJ databases">
        <authorList>
            <person name="Vera ALvarez R."/>
            <person name="Arias-Moreno D.M."/>
            <person name="Jimenez-Jacinto V."/>
            <person name="Jimenez-Bremont J.F."/>
            <person name="Swaminathan K."/>
            <person name="Moose S.P."/>
            <person name="Guerrero-Gonzalez M.L."/>
            <person name="Marino-Ramirez L."/>
            <person name="Landsman D."/>
            <person name="Rodriguez-Kessler M."/>
            <person name="Delgado-Sanchez P."/>
        </authorList>
    </citation>
    <scope>NUCLEOTIDE SEQUENCE</scope>
    <source>
        <tissue evidence="1">Cladode</tissue>
    </source>
</reference>
<sequence>MNPTEARRLKSPNNKHNNNQVNQIYAKEFIPHTSVNIIDFGCIDPISFSASITPPPQKKTANLSTAMGFIELLPQSKQLNHYDLSLKDTTAEDMYEHYHK</sequence>
<accession>A0A7C8YL43</accession>
<name>A0A7C8YL43_OPUST</name>
<dbReference type="EMBL" id="GISG01031862">
    <property type="protein sequence ID" value="MBA4620833.1"/>
    <property type="molecule type" value="Transcribed_RNA"/>
</dbReference>
<evidence type="ECO:0000313" key="1">
    <source>
        <dbReference type="EMBL" id="MBA4620833.1"/>
    </source>
</evidence>
<protein>
    <submittedName>
        <fullName evidence="1">Uncharacterized protein</fullName>
    </submittedName>
</protein>
<organism evidence="1">
    <name type="scientific">Opuntia streptacantha</name>
    <name type="common">Prickly pear cactus</name>
    <name type="synonym">Opuntia cardona</name>
    <dbReference type="NCBI Taxonomy" id="393608"/>
    <lineage>
        <taxon>Eukaryota</taxon>
        <taxon>Viridiplantae</taxon>
        <taxon>Streptophyta</taxon>
        <taxon>Embryophyta</taxon>
        <taxon>Tracheophyta</taxon>
        <taxon>Spermatophyta</taxon>
        <taxon>Magnoliopsida</taxon>
        <taxon>eudicotyledons</taxon>
        <taxon>Gunneridae</taxon>
        <taxon>Pentapetalae</taxon>
        <taxon>Caryophyllales</taxon>
        <taxon>Cactineae</taxon>
        <taxon>Cactaceae</taxon>
        <taxon>Opuntioideae</taxon>
        <taxon>Opuntia</taxon>
    </lineage>
</organism>
<proteinExistence type="predicted"/>
<dbReference type="AlphaFoldDB" id="A0A7C8YL43"/>
<reference evidence="1" key="1">
    <citation type="journal article" date="2013" name="J. Plant Res.">
        <title>Effect of fungi and light on seed germination of three Opuntia species from semiarid lands of central Mexico.</title>
        <authorList>
            <person name="Delgado-Sanchez P."/>
            <person name="Jimenez-Bremont J.F."/>
            <person name="Guerrero-Gonzalez Mde L."/>
            <person name="Flores J."/>
        </authorList>
    </citation>
    <scope>NUCLEOTIDE SEQUENCE</scope>
    <source>
        <tissue evidence="1">Cladode</tissue>
    </source>
</reference>